<gene>
    <name evidence="2" type="ORF">I5M27_01305</name>
</gene>
<keyword evidence="1" id="KW-0732">Signal</keyword>
<organism evidence="2 3">
    <name type="scientific">Adhaeribacter terrigena</name>
    <dbReference type="NCBI Taxonomy" id="2793070"/>
    <lineage>
        <taxon>Bacteria</taxon>
        <taxon>Pseudomonadati</taxon>
        <taxon>Bacteroidota</taxon>
        <taxon>Cytophagia</taxon>
        <taxon>Cytophagales</taxon>
        <taxon>Hymenobacteraceae</taxon>
        <taxon>Adhaeribacter</taxon>
    </lineage>
</organism>
<proteinExistence type="predicted"/>
<evidence type="ECO:0000256" key="1">
    <source>
        <dbReference type="SAM" id="SignalP"/>
    </source>
</evidence>
<comment type="caution">
    <text evidence="2">The sequence shown here is derived from an EMBL/GenBank/DDBJ whole genome shotgun (WGS) entry which is preliminary data.</text>
</comment>
<protein>
    <submittedName>
        <fullName evidence="2">DUF3078 domain-containing protein</fullName>
    </submittedName>
</protein>
<accession>A0ABS1BZA3</accession>
<dbReference type="Proteomes" id="UP000644147">
    <property type="component" value="Unassembled WGS sequence"/>
</dbReference>
<dbReference type="RefSeq" id="WP_200504226.1">
    <property type="nucleotide sequence ID" value="NZ_JAEHFX010000001.1"/>
</dbReference>
<dbReference type="EMBL" id="JAEHFX010000001">
    <property type="protein sequence ID" value="MBK0401600.1"/>
    <property type="molecule type" value="Genomic_DNA"/>
</dbReference>
<feature type="signal peptide" evidence="1">
    <location>
        <begin position="1"/>
        <end position="20"/>
    </location>
</feature>
<name>A0ABS1BZA3_9BACT</name>
<evidence type="ECO:0000313" key="3">
    <source>
        <dbReference type="Proteomes" id="UP000644147"/>
    </source>
</evidence>
<sequence>MKKILFSFLTFFTFLPTVFAQDSDSTNYWNWGGAGTINVGQVALSNWAAGGQSSVNVLGLASLFANYKRGTSAWDNTLNVNYGGNKTGKEKFRKNDDKLELNAKYGRHAFGKWYYAGQFNLKTQLSPTFFKDTDSVISDFMSPAFIMTSLGLDYRPNEDFSLFLSPATGKFTFVKSQRLADAGAFGVEPGQLNKEGFRVPNTGERFREEIGAYLAMRLRRDVMENIKLQTRLELYSSYNNNPNNIDVNWENRLDMKVNKFISVSLITELVYDDDIMIAVDRDEDGIYESSGPRTQFKETLGVGLSYKF</sequence>
<keyword evidence="3" id="KW-1185">Reference proteome</keyword>
<evidence type="ECO:0000313" key="2">
    <source>
        <dbReference type="EMBL" id="MBK0401600.1"/>
    </source>
</evidence>
<dbReference type="InterPro" id="IPR021428">
    <property type="entry name" value="DUF3078"/>
</dbReference>
<reference evidence="2 3" key="1">
    <citation type="submission" date="2020-12" db="EMBL/GenBank/DDBJ databases">
        <title>Bacterial novel species Adhaeribacter sp. BT258 isolated from soil.</title>
        <authorList>
            <person name="Jung H.-Y."/>
        </authorList>
    </citation>
    <scope>NUCLEOTIDE SEQUENCE [LARGE SCALE GENOMIC DNA]</scope>
    <source>
        <strain evidence="2 3">BT258</strain>
    </source>
</reference>
<dbReference type="Pfam" id="PF11276">
    <property type="entry name" value="DUF3078"/>
    <property type="match status" value="1"/>
</dbReference>
<feature type="chain" id="PRO_5047250207" evidence="1">
    <location>
        <begin position="21"/>
        <end position="308"/>
    </location>
</feature>